<name>A0A076EZ89_RHOOP</name>
<keyword evidence="1" id="KW-0732">Signal</keyword>
<evidence type="ECO:0008006" key="4">
    <source>
        <dbReference type="Google" id="ProtNLM"/>
    </source>
</evidence>
<feature type="signal peptide" evidence="1">
    <location>
        <begin position="1"/>
        <end position="27"/>
    </location>
</feature>
<evidence type="ECO:0000256" key="1">
    <source>
        <dbReference type="SAM" id="SignalP"/>
    </source>
</evidence>
<sequence>MAHTTIRRTTVAALAATTLLVGVTACSDTDAADPAVELTVTGDPAFEGPDGADTSNKTPDELAREQALAKVNDFYAVVGKLDGDVAAPIEQLDTVAGGPVLDSWRGDITLRRSQNVVGAGDVKVVDAKITDAGIPVGDDGKAVSGPAWVHVRACTDISGMTWTKSDGSPAYDVNRPQFVLAQLTVRNADWPDANGWRVTSDAAARYAPCDAP</sequence>
<feature type="chain" id="PRO_5038367531" description="Lipoprotein" evidence="1">
    <location>
        <begin position="28"/>
        <end position="212"/>
    </location>
</feature>
<accession>A0A076EZ89</accession>
<dbReference type="RefSeq" id="WP_128643716.1">
    <property type="nucleotide sequence ID" value="NZ_CP008950.1"/>
</dbReference>
<organism evidence="2 3">
    <name type="scientific">Rhodococcus opacus</name>
    <name type="common">Nocardia opaca</name>
    <dbReference type="NCBI Taxonomy" id="37919"/>
    <lineage>
        <taxon>Bacteria</taxon>
        <taxon>Bacillati</taxon>
        <taxon>Actinomycetota</taxon>
        <taxon>Actinomycetes</taxon>
        <taxon>Mycobacteriales</taxon>
        <taxon>Nocardiaceae</taxon>
        <taxon>Rhodococcus</taxon>
    </lineage>
</organism>
<evidence type="ECO:0000313" key="3">
    <source>
        <dbReference type="Proteomes" id="UP000028488"/>
    </source>
</evidence>
<dbReference type="PROSITE" id="PS51257">
    <property type="entry name" value="PROKAR_LIPOPROTEIN"/>
    <property type="match status" value="1"/>
</dbReference>
<dbReference type="Proteomes" id="UP000028488">
    <property type="component" value="Plasmid pPDG3"/>
</dbReference>
<geneLocation type="plasmid" evidence="2 3">
    <name>pPDG3</name>
</geneLocation>
<keyword evidence="2" id="KW-0614">Plasmid</keyword>
<reference evidence="2 3" key="1">
    <citation type="submission" date="2014-07" db="EMBL/GenBank/DDBJ databases">
        <title>Genome Sequence of Rhodococcus opacus Strain R7, a Biodegrader of Mono- and Polycyclic Aromatic Hydrocarbons.</title>
        <authorList>
            <person name="Di Gennaro P."/>
            <person name="Zampolli J."/>
            <person name="Presti I."/>
            <person name="Cappelletti M."/>
            <person name="D'Ursi P."/>
            <person name="Orro A."/>
            <person name="Mezzelani A."/>
            <person name="Milanesi L."/>
        </authorList>
    </citation>
    <scope>NUCLEOTIDE SEQUENCE [LARGE SCALE GENOMIC DNA]</scope>
    <source>
        <strain evidence="2 3">R7</strain>
        <plasmid evidence="2">pPDG3</plasmid>
    </source>
</reference>
<dbReference type="EMBL" id="CP008950">
    <property type="protein sequence ID" value="AII11106.1"/>
    <property type="molecule type" value="Genomic_DNA"/>
</dbReference>
<dbReference type="AlphaFoldDB" id="A0A076EZ89"/>
<gene>
    <name evidence="2" type="ORF">EP51_44395</name>
</gene>
<evidence type="ECO:0000313" key="2">
    <source>
        <dbReference type="EMBL" id="AII11106.1"/>
    </source>
</evidence>
<protein>
    <recommendedName>
        <fullName evidence="4">Lipoprotein</fullName>
    </recommendedName>
</protein>
<proteinExistence type="predicted"/>